<dbReference type="InterPro" id="IPR002774">
    <property type="entry name" value="Flagellin_arc-type"/>
</dbReference>
<evidence type="ECO:0000313" key="3">
    <source>
        <dbReference type="EMBL" id="MFC6954169.1"/>
    </source>
</evidence>
<comment type="caution">
    <text evidence="3">The sequence shown here is derived from an EMBL/GenBank/DDBJ whole genome shotgun (WGS) entry which is preliminary data.</text>
</comment>
<protein>
    <recommendedName>
        <fullName evidence="5">Flagellin</fullName>
    </recommendedName>
</protein>
<feature type="region of interest" description="Disordered" evidence="1">
    <location>
        <begin position="1"/>
        <end position="22"/>
    </location>
</feature>
<dbReference type="PANTHER" id="PTHR35903:SF1">
    <property type="entry name" value="FLAGELLIN B1"/>
    <property type="match status" value="1"/>
</dbReference>
<keyword evidence="4" id="KW-1185">Reference proteome</keyword>
<evidence type="ECO:0008006" key="5">
    <source>
        <dbReference type="Google" id="ProtNLM"/>
    </source>
</evidence>
<keyword evidence="2" id="KW-1133">Transmembrane helix</keyword>
<gene>
    <name evidence="3" type="ORF">ACFQGB_15000</name>
</gene>
<proteinExistence type="predicted"/>
<dbReference type="AlphaFoldDB" id="A0ABD5VFG8"/>
<dbReference type="Pfam" id="PF01917">
    <property type="entry name" value="Flagellin_arch-type"/>
    <property type="match status" value="1"/>
</dbReference>
<evidence type="ECO:0000313" key="4">
    <source>
        <dbReference type="Proteomes" id="UP001596395"/>
    </source>
</evidence>
<sequence length="226" mass="23768">MITRSASVDGDDDRGRGRAEFDDSGRELGTLAVVDDRGQVGIGIIVMFVAMIIVSAIAAGVIVNMAGMMGDRATDAGEEAVGQVVGGVQVQDRTCTVSANPPGVDEAWVHVRLRPGGTMVNMSNTTVLYTDGDVHAELSLDNETANASRYTLVDDGEHVRELTNTSRMVRMTFDVAEIRGARLNGTRAPLENGGEATITVATPQGAVTKVRLQPTGIAGSQSYSKC</sequence>
<feature type="transmembrane region" description="Helical" evidence="2">
    <location>
        <begin position="40"/>
        <end position="63"/>
    </location>
</feature>
<dbReference type="EMBL" id="JBHSXN010000003">
    <property type="protein sequence ID" value="MFC6954169.1"/>
    <property type="molecule type" value="Genomic_DNA"/>
</dbReference>
<dbReference type="PANTHER" id="PTHR35903">
    <property type="entry name" value="FLAGELLIN B1"/>
    <property type="match status" value="1"/>
</dbReference>
<keyword evidence="2" id="KW-0812">Transmembrane</keyword>
<reference evidence="3 4" key="1">
    <citation type="journal article" date="2019" name="Int. J. Syst. Evol. Microbiol.">
        <title>The Global Catalogue of Microorganisms (GCM) 10K type strain sequencing project: providing services to taxonomists for standard genome sequencing and annotation.</title>
        <authorList>
            <consortium name="The Broad Institute Genomics Platform"/>
            <consortium name="The Broad Institute Genome Sequencing Center for Infectious Disease"/>
            <person name="Wu L."/>
            <person name="Ma J."/>
        </authorList>
    </citation>
    <scope>NUCLEOTIDE SEQUENCE [LARGE SCALE GENOMIC DNA]</scope>
    <source>
        <strain evidence="3 4">GX26</strain>
    </source>
</reference>
<organism evidence="3 4">
    <name type="scientific">Halorubellus litoreus</name>
    <dbReference type="NCBI Taxonomy" id="755308"/>
    <lineage>
        <taxon>Archaea</taxon>
        <taxon>Methanobacteriati</taxon>
        <taxon>Methanobacteriota</taxon>
        <taxon>Stenosarchaea group</taxon>
        <taxon>Halobacteria</taxon>
        <taxon>Halobacteriales</taxon>
        <taxon>Halorubellaceae</taxon>
        <taxon>Halorubellus</taxon>
    </lineage>
</organism>
<evidence type="ECO:0000256" key="2">
    <source>
        <dbReference type="SAM" id="Phobius"/>
    </source>
</evidence>
<feature type="compositionally biased region" description="Basic and acidic residues" evidence="1">
    <location>
        <begin position="13"/>
        <end position="22"/>
    </location>
</feature>
<dbReference type="Proteomes" id="UP001596395">
    <property type="component" value="Unassembled WGS sequence"/>
</dbReference>
<dbReference type="RefSeq" id="WP_336351126.1">
    <property type="nucleotide sequence ID" value="NZ_JAZAQL010000003.1"/>
</dbReference>
<keyword evidence="2" id="KW-0472">Membrane</keyword>
<evidence type="ECO:0000256" key="1">
    <source>
        <dbReference type="SAM" id="MobiDB-lite"/>
    </source>
</evidence>
<name>A0ABD5VFG8_9EURY</name>
<accession>A0ABD5VFG8</accession>